<proteinExistence type="predicted"/>
<evidence type="ECO:0000313" key="1">
    <source>
        <dbReference type="EMBL" id="OWK51129.1"/>
    </source>
</evidence>
<dbReference type="AlphaFoldDB" id="A0A218UBN8"/>
<accession>A0A218UBN8</accession>
<dbReference type="EMBL" id="MUZQ01000464">
    <property type="protein sequence ID" value="OWK51129.1"/>
    <property type="molecule type" value="Genomic_DNA"/>
</dbReference>
<comment type="caution">
    <text evidence="1">The sequence shown here is derived from an EMBL/GenBank/DDBJ whole genome shotgun (WGS) entry which is preliminary data.</text>
</comment>
<evidence type="ECO:0000313" key="2">
    <source>
        <dbReference type="Proteomes" id="UP000197619"/>
    </source>
</evidence>
<dbReference type="Proteomes" id="UP000197619">
    <property type="component" value="Unassembled WGS sequence"/>
</dbReference>
<organism evidence="1 2">
    <name type="scientific">Lonchura striata</name>
    <name type="common">white-rumped munia</name>
    <dbReference type="NCBI Taxonomy" id="40157"/>
    <lineage>
        <taxon>Eukaryota</taxon>
        <taxon>Metazoa</taxon>
        <taxon>Chordata</taxon>
        <taxon>Craniata</taxon>
        <taxon>Vertebrata</taxon>
        <taxon>Euteleostomi</taxon>
        <taxon>Archelosauria</taxon>
        <taxon>Archosauria</taxon>
        <taxon>Dinosauria</taxon>
        <taxon>Saurischia</taxon>
        <taxon>Theropoda</taxon>
        <taxon>Coelurosauria</taxon>
        <taxon>Aves</taxon>
        <taxon>Neognathae</taxon>
        <taxon>Neoaves</taxon>
        <taxon>Telluraves</taxon>
        <taxon>Australaves</taxon>
        <taxon>Passeriformes</taxon>
        <taxon>Passeroidea</taxon>
        <taxon>Estrildidae</taxon>
        <taxon>Estrildinae</taxon>
        <taxon>Lonchura</taxon>
    </lineage>
</organism>
<protein>
    <submittedName>
        <fullName evidence="1">Uncharacterized protein</fullName>
    </submittedName>
</protein>
<keyword evidence="2" id="KW-1185">Reference proteome</keyword>
<reference evidence="1 2" key="1">
    <citation type="submission" date="2017-05" db="EMBL/GenBank/DDBJ databases">
        <title>Genome of assembly of the Bengalese finch, Lonchura striata domestica.</title>
        <authorList>
            <person name="Colquitt B.M."/>
            <person name="Brainard M.S."/>
        </authorList>
    </citation>
    <scope>NUCLEOTIDE SEQUENCE [LARGE SCALE GENOMIC DNA]</scope>
    <source>
        <strain evidence="1">White83orange57</strain>
    </source>
</reference>
<name>A0A218UBN8_9PASE</name>
<sequence>MDSQLEKKTHLQSWRWNTRTRSKCTTSRQVEAAKTQQLLENSLRILITPHSLVCPWICCFIRKEMNMPVSQGSLNLHRIFTKVACCL</sequence>
<gene>
    <name evidence="1" type="ORF">RLOC_00003888</name>
</gene>